<dbReference type="Pfam" id="PF13855">
    <property type="entry name" value="LRR_8"/>
    <property type="match status" value="1"/>
</dbReference>
<comment type="PTM">
    <text evidence="6">Ubiquitinated in the presence of host E1 ubiquitin-activating enzyme, E2 ubiquitin-conjugating enzyme and ubiquitin.</text>
</comment>
<dbReference type="GO" id="GO:0005576">
    <property type="term" value="C:extracellular region"/>
    <property type="evidence" value="ECO:0007669"/>
    <property type="project" value="UniProtKB-UniRule"/>
</dbReference>
<dbReference type="InterPro" id="IPR050216">
    <property type="entry name" value="LRR_domain-containing"/>
</dbReference>
<dbReference type="SUPFAM" id="SSF52058">
    <property type="entry name" value="L domain-like"/>
    <property type="match status" value="2"/>
</dbReference>
<evidence type="ECO:0000256" key="6">
    <source>
        <dbReference type="PROSITE-ProRule" id="PRU01398"/>
    </source>
</evidence>
<feature type="active site" description="Glycyl thioester intermediate" evidence="6">
    <location>
        <position position="1309"/>
    </location>
</feature>
<dbReference type="Gene3D" id="1.20.58.360">
    <property type="entry name" value="Shigella T3SS effector IpaH defines"/>
    <property type="match status" value="1"/>
</dbReference>
<comment type="similarity">
    <text evidence="6">Belongs to the LRR-containing bacterial E3 ligase family.</text>
</comment>
<name>A0A5E7BIU1_PSEFL</name>
<gene>
    <name evidence="9" type="ORF">PS718_01929</name>
</gene>
<keyword evidence="3" id="KW-0433">Leucine-rich repeat</keyword>
<protein>
    <recommendedName>
        <fullName evidence="2">RING-type E3 ubiquitin transferase</fullName>
        <ecNumber evidence="2">2.3.2.27</ecNumber>
    </recommendedName>
</protein>
<evidence type="ECO:0000256" key="3">
    <source>
        <dbReference type="ARBA" id="ARBA00022614"/>
    </source>
</evidence>
<dbReference type="PANTHER" id="PTHR48051:SF54">
    <property type="entry name" value="LEUCINE-RICH REPEAT-CONTAINING PROTEIN"/>
    <property type="match status" value="1"/>
</dbReference>
<evidence type="ECO:0000256" key="7">
    <source>
        <dbReference type="SAM" id="MobiDB-lite"/>
    </source>
</evidence>
<dbReference type="EC" id="2.3.2.27" evidence="2"/>
<dbReference type="GO" id="GO:0005737">
    <property type="term" value="C:cytoplasm"/>
    <property type="evidence" value="ECO:0007669"/>
    <property type="project" value="TreeGrafter"/>
</dbReference>
<keyword evidence="6" id="KW-0808">Transferase</keyword>
<feature type="region of interest" description="Disordered" evidence="7">
    <location>
        <begin position="17"/>
        <end position="64"/>
    </location>
</feature>
<keyword evidence="6" id="KW-1035">Host cytoplasm</keyword>
<feature type="domain" description="NEL" evidence="8">
    <location>
        <begin position="1222"/>
        <end position="1536"/>
    </location>
</feature>
<dbReference type="InterPro" id="IPR003591">
    <property type="entry name" value="Leu-rich_rpt_typical-subtyp"/>
</dbReference>
<keyword evidence="5" id="KW-0843">Virulence</keyword>
<keyword evidence="6" id="KW-0964">Secreted</keyword>
<evidence type="ECO:0000256" key="1">
    <source>
        <dbReference type="ARBA" id="ARBA00000900"/>
    </source>
</evidence>
<comment type="catalytic activity">
    <reaction evidence="1">
        <text>S-ubiquitinyl-[E2 ubiquitin-conjugating enzyme]-L-cysteine + [acceptor protein]-L-lysine = [E2 ubiquitin-conjugating enzyme]-L-cysteine + N(6)-ubiquitinyl-[acceptor protein]-L-lysine.</text>
        <dbReference type="EC" id="2.3.2.27"/>
    </reaction>
</comment>
<dbReference type="PROSITE" id="PS51450">
    <property type="entry name" value="LRR"/>
    <property type="match status" value="1"/>
</dbReference>
<evidence type="ECO:0000256" key="2">
    <source>
        <dbReference type="ARBA" id="ARBA00012483"/>
    </source>
</evidence>
<accession>A0A5E7BIU1</accession>
<dbReference type="PANTHER" id="PTHR48051">
    <property type="match status" value="1"/>
</dbReference>
<dbReference type="Pfam" id="PF14496">
    <property type="entry name" value="NEL"/>
    <property type="match status" value="1"/>
</dbReference>
<dbReference type="GO" id="GO:0016567">
    <property type="term" value="P:protein ubiquitination"/>
    <property type="evidence" value="ECO:0007669"/>
    <property type="project" value="InterPro"/>
</dbReference>
<evidence type="ECO:0000256" key="5">
    <source>
        <dbReference type="ARBA" id="ARBA00023026"/>
    </source>
</evidence>
<dbReference type="PROSITE" id="PS52053">
    <property type="entry name" value="NEL"/>
    <property type="match status" value="1"/>
</dbReference>
<dbReference type="Pfam" id="PF00560">
    <property type="entry name" value="LRR_1"/>
    <property type="match status" value="1"/>
</dbReference>
<dbReference type="Gene3D" id="3.80.10.10">
    <property type="entry name" value="Ribonuclease Inhibitor"/>
    <property type="match status" value="3"/>
</dbReference>
<dbReference type="SMART" id="SM00369">
    <property type="entry name" value="LRR_TYP"/>
    <property type="match status" value="9"/>
</dbReference>
<evidence type="ECO:0000313" key="9">
    <source>
        <dbReference type="EMBL" id="VVN91499.1"/>
    </source>
</evidence>
<proteinExistence type="inferred from homology"/>
<evidence type="ECO:0000259" key="8">
    <source>
        <dbReference type="PROSITE" id="PS52053"/>
    </source>
</evidence>
<keyword evidence="6" id="KW-0833">Ubl conjugation pathway</keyword>
<keyword evidence="6" id="KW-0832">Ubl conjugation</keyword>
<evidence type="ECO:0000313" key="10">
    <source>
        <dbReference type="Proteomes" id="UP000325375"/>
    </source>
</evidence>
<dbReference type="Proteomes" id="UP000325375">
    <property type="component" value="Unassembled WGS sequence"/>
</dbReference>
<dbReference type="GO" id="GO:0061630">
    <property type="term" value="F:ubiquitin protein ligase activity"/>
    <property type="evidence" value="ECO:0007669"/>
    <property type="project" value="UniProtKB-EC"/>
</dbReference>
<dbReference type="EMBL" id="CABVHX010000006">
    <property type="protein sequence ID" value="VVN91499.1"/>
    <property type="molecule type" value="Genomic_DNA"/>
</dbReference>
<reference evidence="9 10" key="1">
    <citation type="submission" date="2019-09" db="EMBL/GenBank/DDBJ databases">
        <authorList>
            <person name="Chandra G."/>
            <person name="Truman W A."/>
        </authorList>
    </citation>
    <scope>NUCLEOTIDE SEQUENCE [LARGE SCALE GENOMIC DNA]</scope>
    <source>
        <strain evidence="9">PS718</strain>
    </source>
</reference>
<dbReference type="InterPro" id="IPR029487">
    <property type="entry name" value="NEL_dom"/>
</dbReference>
<dbReference type="InterPro" id="IPR001611">
    <property type="entry name" value="Leu-rich_rpt"/>
</dbReference>
<sequence length="1537" mass="171748">MPIKTPPRNTVTVDIHTRPVQPDSLQVRQPELPHSLDPGMSNIARPHNPKDSTSTSGRPDLDAISPVVVTPTPVSAASGTTSTPVIRTLEDYRISVATHLPNADAEGFIMFKGRRYVEVAEVGIIAVATDATGQHRARLPSELEPSGPLLVRDSMSRLWHQVDESPITFALSESSLQGFRTPLDFADVEPDVNGLHRFDGKLYVVIDSHTYQALHDLDASTPLTPVMRIVRAADAVAGDVDNRYVATRPGRSQPIVFDAVEGWVGVSIPGAGGMRRAGDPPPRTLKERLSAALNRLKSPESRVRKLYPALTERQVTALLTSLGDDVSGGLARREAEYKNMEKALKAWSLASSQDLIIRLNSIKIKQCWQSPTTKKLELRGENFTLPLLKADFSHVRTLELDQVNWSVATETFLSNFTGLTRLTVARSTLKKLPDSLATLHNLTELNLRNNQLRLDEQAAVSLGKLTKLKSIDLSENPLGRTPDFSAMSDLQTLNLSKTGLKRWPEGLQHQSRLKLVDLRGNDLREVPNAVLNPPAEQLSARARINGVTQLEDNRFEADLWRSLDAFWVRVAADHPELAAQALPGAFRLDGHIPEIAMVRRMYPDKDVQTAKAYWNAMDDATQKALPDRMQKFDLMAAQLERYVQSSSTANVQTRQWVQQVARSLKECWLNDSLTTLKLPKGRGPLPALEADFSHVRSLEMNNIAWSDAGDRFLSSFTHLKKLSITQSDLGRLPASVEHMQQLTHLDLSNNRIALDEHTTNVITGLHQLSDLNLSGNPLDGIPDFTDMSGLEYLRLRNTEIEHWPSGLQNKTALKVVDLRDNRLNEVPHALLEPAPDQLLAIGKINSVIQLDGNDFPTEYWRKFDDFWQRLNEAHPELTPAAEGVIFDSGDSPAQRYQRLYPGKDINQCRKYLWSLEGDTAVTTLRNLEQEFGKLKQQLDDWVFSGRGARSAYARANQVALNAQARPEREIAAARILSCWRRETPQKLAFDRTPIGLELDLSGLRLGSLPDLDIDFSHVGSLKLSHMNLSISPEGFLTRFRHVRWLDLSHNQLHTLPPAIGEMNGLTRLFLQNNQLMLTADTARVISERRTLRGLGLHNNPQLGVVPDFSQITDMRSLNLAHTGIDTFPSGIADQPLLDHFDLSSNRIVDIPDAVIAPTNERLLNTARVNDFTNIGSNPLSEATLARIDLYEARLIEAQVPLREAFNLVDTARVQAPVAMRALTNNSMARWTTGMSPDQINTRKIQWQTVREEEGSNGFFNMLELLRVNKAGHADQQRRLWALIDSMTEHSVESKRLRRELLDRAGDATCCDRAAFTFTNLETKSLAFKAIAQATDQTQGRNLSMLSRGLFRLHEVDKIASADIARSEAILGDPATSEIEKLVHGERLREEVEIRLAYRYGLKDRLQLPAQPDQVFYTHMAKVSEGALEAAYRKVVALDDSPEEFQALLSEEFWQDYVTNKYRGQFEDQRQPFQLRQTELAAEHAANRLTLDEFKAQSESLEATNRIEEASLIETLSRQELGMFPVGNNGAGAAGAAG</sequence>
<evidence type="ECO:0000256" key="4">
    <source>
        <dbReference type="ARBA" id="ARBA00022737"/>
    </source>
</evidence>
<organism evidence="9 10">
    <name type="scientific">Pseudomonas fluorescens</name>
    <dbReference type="NCBI Taxonomy" id="294"/>
    <lineage>
        <taxon>Bacteria</taxon>
        <taxon>Pseudomonadati</taxon>
        <taxon>Pseudomonadota</taxon>
        <taxon>Gammaproteobacteria</taxon>
        <taxon>Pseudomonadales</taxon>
        <taxon>Pseudomonadaceae</taxon>
        <taxon>Pseudomonas</taxon>
    </lineage>
</organism>
<dbReference type="InterPro" id="IPR032675">
    <property type="entry name" value="LRR_dom_sf"/>
</dbReference>
<keyword evidence="4" id="KW-0677">Repeat</keyword>